<evidence type="ECO:0000313" key="3">
    <source>
        <dbReference type="Proteomes" id="UP001151760"/>
    </source>
</evidence>
<organism evidence="2 3">
    <name type="scientific">Tanacetum coccineum</name>
    <dbReference type="NCBI Taxonomy" id="301880"/>
    <lineage>
        <taxon>Eukaryota</taxon>
        <taxon>Viridiplantae</taxon>
        <taxon>Streptophyta</taxon>
        <taxon>Embryophyta</taxon>
        <taxon>Tracheophyta</taxon>
        <taxon>Spermatophyta</taxon>
        <taxon>Magnoliopsida</taxon>
        <taxon>eudicotyledons</taxon>
        <taxon>Gunneridae</taxon>
        <taxon>Pentapetalae</taxon>
        <taxon>asterids</taxon>
        <taxon>campanulids</taxon>
        <taxon>Asterales</taxon>
        <taxon>Asteraceae</taxon>
        <taxon>Asteroideae</taxon>
        <taxon>Anthemideae</taxon>
        <taxon>Anthemidinae</taxon>
        <taxon>Tanacetum</taxon>
    </lineage>
</organism>
<gene>
    <name evidence="2" type="ORF">Tco_0922122</name>
</gene>
<reference evidence="2" key="1">
    <citation type="journal article" date="2022" name="Int. J. Mol. Sci.">
        <title>Draft Genome of Tanacetum Coccineum: Genomic Comparison of Closely Related Tanacetum-Family Plants.</title>
        <authorList>
            <person name="Yamashiro T."/>
            <person name="Shiraishi A."/>
            <person name="Nakayama K."/>
            <person name="Satake H."/>
        </authorList>
    </citation>
    <scope>NUCLEOTIDE SEQUENCE</scope>
</reference>
<evidence type="ECO:0000313" key="2">
    <source>
        <dbReference type="EMBL" id="GJT31703.1"/>
    </source>
</evidence>
<evidence type="ECO:0000256" key="1">
    <source>
        <dbReference type="SAM" id="MobiDB-lite"/>
    </source>
</evidence>
<sequence length="402" mass="45188">MADLEFVDQHNMVACLEKTRGNSKFHEIVDFLTSSLIDHALTVSPTIYISYIEQFWNTASSQTVSDEKQIHATVDSKAVVVTEASIRISLLLNDADGTACLTNEAIFQNLALMGFQGCSGFKLKTRIKKLKKKSHLVISHHKAWLRSVSRLSMKRKLGRKESVSKQGRKHAKPRPTLDAFDDLDADLAHGMEYMDTEEALNRKGGSTVSTVRPERVSTGGVTVNTVDPEISVVEPRTPPTTASIFDDDVTMAQTLINMKEEKAKEKRVAFKDVEDFSRPARSILTLKPLPIIDPKDKGKGVLQEPAPAKKMAKSDFDVSDCLEICEFARQLEVDWQAEEERKRQREEEASKAAIAEMYNEVQAGIDADALFVVKLQQEEREEYTIEEREKFLAVKTIVLKEN</sequence>
<feature type="region of interest" description="Disordered" evidence="1">
    <location>
        <begin position="156"/>
        <end position="178"/>
    </location>
</feature>
<protein>
    <recommendedName>
        <fullName evidence="4">Xylulose kinase-1</fullName>
    </recommendedName>
</protein>
<reference evidence="2" key="2">
    <citation type="submission" date="2022-01" db="EMBL/GenBank/DDBJ databases">
        <authorList>
            <person name="Yamashiro T."/>
            <person name="Shiraishi A."/>
            <person name="Satake H."/>
            <person name="Nakayama K."/>
        </authorList>
    </citation>
    <scope>NUCLEOTIDE SEQUENCE</scope>
</reference>
<keyword evidence="3" id="KW-1185">Reference proteome</keyword>
<dbReference type="EMBL" id="BQNB010014728">
    <property type="protein sequence ID" value="GJT31703.1"/>
    <property type="molecule type" value="Genomic_DNA"/>
</dbReference>
<comment type="caution">
    <text evidence="2">The sequence shown here is derived from an EMBL/GenBank/DDBJ whole genome shotgun (WGS) entry which is preliminary data.</text>
</comment>
<evidence type="ECO:0008006" key="4">
    <source>
        <dbReference type="Google" id="ProtNLM"/>
    </source>
</evidence>
<proteinExistence type="predicted"/>
<accession>A0ABQ5CY89</accession>
<name>A0ABQ5CY89_9ASTR</name>
<dbReference type="Proteomes" id="UP001151760">
    <property type="component" value="Unassembled WGS sequence"/>
</dbReference>